<evidence type="ECO:0000313" key="5">
    <source>
        <dbReference type="EMBL" id="VYT87642.1"/>
    </source>
</evidence>
<protein>
    <recommendedName>
        <fullName evidence="1">DNA-directed DNA polymerase</fullName>
        <ecNumber evidence="1">2.7.7.7</ecNumber>
    </recommendedName>
</protein>
<dbReference type="InterPro" id="IPR002298">
    <property type="entry name" value="DNA_polymerase_A"/>
</dbReference>
<dbReference type="Gene3D" id="1.10.150.20">
    <property type="entry name" value="5' to 3' exonuclease, C-terminal subdomain"/>
    <property type="match status" value="1"/>
</dbReference>
<dbReference type="GO" id="GO:0003677">
    <property type="term" value="F:DNA binding"/>
    <property type="evidence" value="ECO:0007669"/>
    <property type="project" value="InterPro"/>
</dbReference>
<dbReference type="PRINTS" id="PR00868">
    <property type="entry name" value="DNAPOLI"/>
</dbReference>
<dbReference type="SMART" id="SM00482">
    <property type="entry name" value="POLAc"/>
    <property type="match status" value="1"/>
</dbReference>
<dbReference type="CDD" id="cd08642">
    <property type="entry name" value="DNA_pol_A_pol_I_A"/>
    <property type="match status" value="1"/>
</dbReference>
<dbReference type="GO" id="GO:0006302">
    <property type="term" value="P:double-strand break repair"/>
    <property type="evidence" value="ECO:0007669"/>
    <property type="project" value="TreeGrafter"/>
</dbReference>
<dbReference type="PANTHER" id="PTHR10133">
    <property type="entry name" value="DNA POLYMERASE I"/>
    <property type="match status" value="1"/>
</dbReference>
<keyword evidence="5" id="KW-0808">Transferase</keyword>
<dbReference type="GO" id="GO:0006261">
    <property type="term" value="P:DNA-templated DNA replication"/>
    <property type="evidence" value="ECO:0007669"/>
    <property type="project" value="InterPro"/>
</dbReference>
<evidence type="ECO:0000256" key="1">
    <source>
        <dbReference type="ARBA" id="ARBA00012417"/>
    </source>
</evidence>
<keyword evidence="5" id="KW-0548">Nucleotidyltransferase</keyword>
<dbReference type="SUPFAM" id="SSF56672">
    <property type="entry name" value="DNA/RNA polymerases"/>
    <property type="match status" value="1"/>
</dbReference>
<dbReference type="PANTHER" id="PTHR10133:SF27">
    <property type="entry name" value="DNA POLYMERASE NU"/>
    <property type="match status" value="1"/>
</dbReference>
<keyword evidence="2" id="KW-0235">DNA replication</keyword>
<feature type="domain" description="DNA-directed DNA polymerase family A palm" evidence="4">
    <location>
        <begin position="385"/>
        <end position="627"/>
    </location>
</feature>
<dbReference type="GO" id="GO:0003887">
    <property type="term" value="F:DNA-directed DNA polymerase activity"/>
    <property type="evidence" value="ECO:0007669"/>
    <property type="project" value="UniProtKB-EC"/>
</dbReference>
<proteinExistence type="predicted"/>
<gene>
    <name evidence="5" type="primary">polA_1</name>
    <name evidence="5" type="ORF">RGLFYP19_00932</name>
</gene>
<evidence type="ECO:0000256" key="2">
    <source>
        <dbReference type="ARBA" id="ARBA00022705"/>
    </source>
</evidence>
<dbReference type="RefSeq" id="WP_379697516.1">
    <property type="nucleotide sequence ID" value="NZ_CACRUK010000011.1"/>
</dbReference>
<evidence type="ECO:0000256" key="3">
    <source>
        <dbReference type="ARBA" id="ARBA00049244"/>
    </source>
</evidence>
<reference evidence="5" key="1">
    <citation type="submission" date="2019-11" db="EMBL/GenBank/DDBJ databases">
        <authorList>
            <person name="Feng L."/>
        </authorList>
    </citation>
    <scope>NUCLEOTIDE SEQUENCE</scope>
    <source>
        <strain evidence="5">RgnavusLFYP19</strain>
    </source>
</reference>
<dbReference type="EMBL" id="CACRUK010000011">
    <property type="protein sequence ID" value="VYT87642.1"/>
    <property type="molecule type" value="Genomic_DNA"/>
</dbReference>
<dbReference type="InterPro" id="IPR043502">
    <property type="entry name" value="DNA/RNA_pol_sf"/>
</dbReference>
<comment type="catalytic activity">
    <reaction evidence="3">
        <text>DNA(n) + a 2'-deoxyribonucleoside 5'-triphosphate = DNA(n+1) + diphosphate</text>
        <dbReference type="Rhea" id="RHEA:22508"/>
        <dbReference type="Rhea" id="RHEA-COMP:17339"/>
        <dbReference type="Rhea" id="RHEA-COMP:17340"/>
        <dbReference type="ChEBI" id="CHEBI:33019"/>
        <dbReference type="ChEBI" id="CHEBI:61560"/>
        <dbReference type="ChEBI" id="CHEBI:173112"/>
        <dbReference type="EC" id="2.7.7.7"/>
    </reaction>
</comment>
<sequence>MIKEMSIDLETYSDVDISKCGAYKYAESDNFEILLFGVSIDGGEVQVFDLACGNTIPDDILAALSDDTVTKWAFNANFERICLSNWLKRHHPEHFKGYRIPEDPASKYLDPSSWKCTMIWSAYMGLPLSLEGVGAVLKLQDQKMKEGKDLIKYFCCPCKPTKVNGGRTRNLPEHAPDKWKAFKTYNKRDVEVELSIKQKLSKFPVPDFVWDEYHLDQEINDRGIMLDMDIVENAIAFDERSKSELMISMQKITNLDNPNSVVQMKQWLSDHGIEAGSLGKKDVAAMIKNTDGDVATALKLRLQLAKSSVKKYQAMQNAVCKDGRAHGMFQFYGANRSGRWAGRLIQLQNLPQNHMNDLADARELVRTGDYDTLELLYDDIPDTLSQLIRTAFIARPGYKFVVSDYSAIEARVLAHLAGESWRSKVFAEGKDIYCASASQMFGVPVEKHGINSHLRQKGKIAELALGYGGSVGALISMGALDMGLTEDELQPLVDSWRASNPNITAFWWNVDHAVKTAIKIKVPTEVNGIKFLCRSGMLFIKLPSGRTLSYVKPRIGENQFGGESVTYEGISSTKKWERIESYGPKFVENIVQAISRDILMHAIRTLSHCLIVGHVHDELIIECSQDVSLQSICEQMGRTPDWISGLLLRADGYETEFYKKD</sequence>
<dbReference type="InterPro" id="IPR001098">
    <property type="entry name" value="DNA-dir_DNA_pol_A_palm_dom"/>
</dbReference>
<evidence type="ECO:0000259" key="4">
    <source>
        <dbReference type="SMART" id="SM00482"/>
    </source>
</evidence>
<dbReference type="Pfam" id="PF00476">
    <property type="entry name" value="DNA_pol_A"/>
    <property type="match status" value="1"/>
</dbReference>
<organism evidence="5">
    <name type="scientific">Mediterraneibacter gnavus</name>
    <name type="common">Ruminococcus gnavus</name>
    <dbReference type="NCBI Taxonomy" id="33038"/>
    <lineage>
        <taxon>Bacteria</taxon>
        <taxon>Bacillati</taxon>
        <taxon>Bacillota</taxon>
        <taxon>Clostridia</taxon>
        <taxon>Lachnospirales</taxon>
        <taxon>Lachnospiraceae</taxon>
        <taxon>Mediterraneibacter</taxon>
    </lineage>
</organism>
<dbReference type="AlphaFoldDB" id="A0A6N3AHT2"/>
<accession>A0A6N3AHT2</accession>
<dbReference type="EC" id="2.7.7.7" evidence="1"/>
<name>A0A6N3AHT2_MEDGN</name>